<reference evidence="4" key="1">
    <citation type="journal article" date="2023" name="Insect Mol. Biol.">
        <title>Genome sequencing provides insights into the evolution of gene families encoding plant cell wall-degrading enzymes in longhorned beetles.</title>
        <authorList>
            <person name="Shin N.R."/>
            <person name="Okamura Y."/>
            <person name="Kirsch R."/>
            <person name="Pauchet Y."/>
        </authorList>
    </citation>
    <scope>NUCLEOTIDE SEQUENCE</scope>
    <source>
        <strain evidence="4">MMC_N1</strain>
    </source>
</reference>
<dbReference type="SUPFAM" id="SSF52540">
    <property type="entry name" value="P-loop containing nucleoside triphosphate hydrolases"/>
    <property type="match status" value="1"/>
</dbReference>
<dbReference type="InterPro" id="IPR027417">
    <property type="entry name" value="P-loop_NTPase"/>
</dbReference>
<evidence type="ECO:0000313" key="5">
    <source>
        <dbReference type="Proteomes" id="UP001162164"/>
    </source>
</evidence>
<organism evidence="4 5">
    <name type="scientific">Molorchus minor</name>
    <dbReference type="NCBI Taxonomy" id="1323400"/>
    <lineage>
        <taxon>Eukaryota</taxon>
        <taxon>Metazoa</taxon>
        <taxon>Ecdysozoa</taxon>
        <taxon>Arthropoda</taxon>
        <taxon>Hexapoda</taxon>
        <taxon>Insecta</taxon>
        <taxon>Pterygota</taxon>
        <taxon>Neoptera</taxon>
        <taxon>Endopterygota</taxon>
        <taxon>Coleoptera</taxon>
        <taxon>Polyphaga</taxon>
        <taxon>Cucujiformia</taxon>
        <taxon>Chrysomeloidea</taxon>
        <taxon>Cerambycidae</taxon>
        <taxon>Lamiinae</taxon>
        <taxon>Monochamini</taxon>
        <taxon>Molorchus</taxon>
    </lineage>
</organism>
<keyword evidence="5" id="KW-1185">Reference proteome</keyword>
<name>A0ABQ9JWJ9_9CUCU</name>
<gene>
    <name evidence="4" type="ORF">NQ317_019507</name>
</gene>
<evidence type="ECO:0000313" key="4">
    <source>
        <dbReference type="EMBL" id="KAJ8982716.1"/>
    </source>
</evidence>
<dbReference type="Gene3D" id="3.40.50.300">
    <property type="entry name" value="P-loop containing nucleotide triphosphate hydrolases"/>
    <property type="match status" value="1"/>
</dbReference>
<comment type="similarity">
    <text evidence="1">Belongs to the sulfotransferase 1 family.</text>
</comment>
<evidence type="ECO:0000256" key="2">
    <source>
        <dbReference type="ARBA" id="ARBA00022679"/>
    </source>
</evidence>
<sequence length="316" mass="37251">MFTCKPLEGVYGEITDKGLGIKNALYEFNPGKSLLPRAYENIAQKILDAPVREDDTWLVSFPRTGSTWCQEMVWLIGNNLDFDTALNTLQLYRSPIIEASVILYEYMEVFKEKFTDSVEFVNSLPSPRFIKSHLTYHLLPAEIHKVKPKIIYTIRNPKDLCVSYYHHCKLLHNFNVEFETFCELFLNDAIACGGIFNHYMEFWNRRHEKNILILRYEEMKRNTRGTLQQIAEFMQKDLSEKDLNNLEEFLSFKNMKNNKGCNFQEFIDKKYGKETGQSIIRKGEIGDWKNYMTPEMSKRFDEWIEKNTRGTGLSFE</sequence>
<dbReference type="Pfam" id="PF00685">
    <property type="entry name" value="Sulfotransfer_1"/>
    <property type="match status" value="1"/>
</dbReference>
<feature type="domain" description="Sulfotransferase" evidence="3">
    <location>
        <begin position="54"/>
        <end position="312"/>
    </location>
</feature>
<keyword evidence="2" id="KW-0808">Transferase</keyword>
<dbReference type="PANTHER" id="PTHR11783">
    <property type="entry name" value="SULFOTRANSFERASE SULT"/>
    <property type="match status" value="1"/>
</dbReference>
<accession>A0ABQ9JWJ9</accession>
<protein>
    <recommendedName>
        <fullName evidence="3">Sulfotransferase domain-containing protein</fullName>
    </recommendedName>
</protein>
<dbReference type="InterPro" id="IPR000863">
    <property type="entry name" value="Sulfotransferase_dom"/>
</dbReference>
<dbReference type="Proteomes" id="UP001162164">
    <property type="component" value="Unassembled WGS sequence"/>
</dbReference>
<comment type="caution">
    <text evidence="4">The sequence shown here is derived from an EMBL/GenBank/DDBJ whole genome shotgun (WGS) entry which is preliminary data.</text>
</comment>
<evidence type="ECO:0000259" key="3">
    <source>
        <dbReference type="Pfam" id="PF00685"/>
    </source>
</evidence>
<dbReference type="EMBL" id="JAPWTJ010000110">
    <property type="protein sequence ID" value="KAJ8982716.1"/>
    <property type="molecule type" value="Genomic_DNA"/>
</dbReference>
<evidence type="ECO:0000256" key="1">
    <source>
        <dbReference type="ARBA" id="ARBA00005771"/>
    </source>
</evidence>
<proteinExistence type="inferred from homology"/>